<proteinExistence type="inferred from homology"/>
<comment type="subcellular location">
    <subcellularLocation>
        <location evidence="1">Membrane</location>
    </subcellularLocation>
</comment>
<evidence type="ECO:0000313" key="6">
    <source>
        <dbReference type="EMBL" id="EAQ31942.1"/>
    </source>
</evidence>
<dbReference type="EMBL" id="AAMX01000010">
    <property type="protein sequence ID" value="EAQ31942.1"/>
    <property type="molecule type" value="Genomic_DNA"/>
</dbReference>
<dbReference type="PRINTS" id="PR00260">
    <property type="entry name" value="CHEMTRNSDUCR"/>
</dbReference>
<evidence type="ECO:0000256" key="1">
    <source>
        <dbReference type="ARBA" id="ARBA00004370"/>
    </source>
</evidence>
<dbReference type="Pfam" id="PF00015">
    <property type="entry name" value="MCPsignal"/>
    <property type="match status" value="1"/>
</dbReference>
<dbReference type="PANTHER" id="PTHR32089:SF112">
    <property type="entry name" value="LYSOZYME-LIKE PROTEIN-RELATED"/>
    <property type="match status" value="1"/>
</dbReference>
<dbReference type="PANTHER" id="PTHR32089">
    <property type="entry name" value="METHYL-ACCEPTING CHEMOTAXIS PROTEIN MCPB"/>
    <property type="match status" value="1"/>
</dbReference>
<evidence type="ECO:0000256" key="2">
    <source>
        <dbReference type="ARBA" id="ARBA00023224"/>
    </source>
</evidence>
<evidence type="ECO:0000256" key="4">
    <source>
        <dbReference type="PROSITE-ProRule" id="PRU00284"/>
    </source>
</evidence>
<dbReference type="PROSITE" id="PS50111">
    <property type="entry name" value="CHEMOTAXIS_TRANSDUC_2"/>
    <property type="match status" value="1"/>
</dbReference>
<dbReference type="Proteomes" id="UP000016543">
    <property type="component" value="Unassembled WGS sequence"/>
</dbReference>
<dbReference type="SMART" id="SM00283">
    <property type="entry name" value="MA"/>
    <property type="match status" value="1"/>
</dbReference>
<keyword evidence="7" id="KW-1185">Reference proteome</keyword>
<dbReference type="Gene3D" id="1.10.287.950">
    <property type="entry name" value="Methyl-accepting chemotaxis protein"/>
    <property type="match status" value="1"/>
</dbReference>
<comment type="similarity">
    <text evidence="3">Belongs to the methyl-accepting chemotaxis (MCP) protein family.</text>
</comment>
<name>A0ABP2CS34_9GAMM</name>
<sequence length="339" mass="37082">MMIRRILFLVVLSGGITAVIITAPLTSALVLMLAGVALVSLFWLMEQDSINRLQHVERIKQLQEENQALRAVQISDDALKGYETGLSEALGYMLSTLEACQTDIDTSGNSLSANFAQKHQLLSDVSDSIDESSVNDRHQTITQVLRGLSSAFSDLWHKLEQASQHEHQVIDALAGIDSRLASLSSSSSEVTKIAEQINLLALNVAIEAARAGDARRGFSVVADEVRVLANRSAQVGESIDHSVSEFSSTIYSLSSMVRAEFAAARDSRELLKAKLEGLLTDVKSGLTSMDNDTQVLLDCQSQIDSTIADVTYHLQFQDRVSQILAHFNQLSRATSDRQY</sequence>
<organism evidence="6 7">
    <name type="scientific">Idiomarina baltica OS145</name>
    <dbReference type="NCBI Taxonomy" id="314276"/>
    <lineage>
        <taxon>Bacteria</taxon>
        <taxon>Pseudomonadati</taxon>
        <taxon>Pseudomonadota</taxon>
        <taxon>Gammaproteobacteria</taxon>
        <taxon>Alteromonadales</taxon>
        <taxon>Idiomarinaceae</taxon>
        <taxon>Idiomarina</taxon>
    </lineage>
</organism>
<dbReference type="InterPro" id="IPR004089">
    <property type="entry name" value="MCPsignal_dom"/>
</dbReference>
<gene>
    <name evidence="6" type="ORF">OS145_11646</name>
</gene>
<accession>A0ABP2CS34</accession>
<comment type="caution">
    <text evidence="6">The sequence shown here is derived from an EMBL/GenBank/DDBJ whole genome shotgun (WGS) entry which is preliminary data.</text>
</comment>
<protein>
    <submittedName>
        <fullName evidence="6">Methyl-accepting chemotaxis protein</fullName>
    </submittedName>
</protein>
<evidence type="ECO:0000256" key="3">
    <source>
        <dbReference type="ARBA" id="ARBA00029447"/>
    </source>
</evidence>
<keyword evidence="2 4" id="KW-0807">Transducer</keyword>
<reference evidence="6 7" key="1">
    <citation type="submission" date="2006-01" db="EMBL/GenBank/DDBJ databases">
        <authorList>
            <person name="Brettar I."/>
            <person name="Hofle M."/>
            <person name="Ferriera S."/>
            <person name="Johnson J."/>
            <person name="Kravitz S."/>
            <person name="Halpern A."/>
            <person name="Remington K."/>
            <person name="Beeson K."/>
            <person name="Tran B."/>
            <person name="Rogers Y.-H."/>
            <person name="Friedman R."/>
            <person name="Venter J.C."/>
        </authorList>
    </citation>
    <scope>NUCLEOTIDE SEQUENCE [LARGE SCALE GENOMIC DNA]</scope>
    <source>
        <strain evidence="6 7">OS145</strain>
    </source>
</reference>
<evidence type="ECO:0000313" key="7">
    <source>
        <dbReference type="Proteomes" id="UP000016543"/>
    </source>
</evidence>
<dbReference type="InterPro" id="IPR004090">
    <property type="entry name" value="Chemotax_Me-accpt_rcpt"/>
</dbReference>
<evidence type="ECO:0000259" key="5">
    <source>
        <dbReference type="PROSITE" id="PS50111"/>
    </source>
</evidence>
<dbReference type="SUPFAM" id="SSF58104">
    <property type="entry name" value="Methyl-accepting chemotaxis protein (MCP) signaling domain"/>
    <property type="match status" value="1"/>
</dbReference>
<feature type="domain" description="Methyl-accepting transducer" evidence="5">
    <location>
        <begin position="168"/>
        <end position="258"/>
    </location>
</feature>